<keyword evidence="2" id="KW-0732">Signal</keyword>
<gene>
    <name evidence="4" type="ORF">TeGR_g1951</name>
</gene>
<dbReference type="Gene3D" id="3.60.130.10">
    <property type="entry name" value="Clavaminate synthase-like"/>
    <property type="match status" value="1"/>
</dbReference>
<reference evidence="4 5" key="1">
    <citation type="journal article" date="2023" name="Commun. Biol.">
        <title>Genome analysis of Parmales, the sister group of diatoms, reveals the evolutionary specialization of diatoms from phago-mixotrophs to photoautotrophs.</title>
        <authorList>
            <person name="Ban H."/>
            <person name="Sato S."/>
            <person name="Yoshikawa S."/>
            <person name="Yamada K."/>
            <person name="Nakamura Y."/>
            <person name="Ichinomiya M."/>
            <person name="Sato N."/>
            <person name="Blanc-Mathieu R."/>
            <person name="Endo H."/>
            <person name="Kuwata A."/>
            <person name="Ogata H."/>
        </authorList>
    </citation>
    <scope>NUCLEOTIDE SEQUENCE [LARGE SCALE GENOMIC DNA]</scope>
</reference>
<keyword evidence="1" id="KW-0560">Oxidoreductase</keyword>
<dbReference type="InterPro" id="IPR042098">
    <property type="entry name" value="TauD-like_sf"/>
</dbReference>
<dbReference type="Pfam" id="PF02668">
    <property type="entry name" value="TauD"/>
    <property type="match status" value="1"/>
</dbReference>
<feature type="chain" id="PRO_5046972048" description="TauD/TfdA-like domain-containing protein" evidence="2">
    <location>
        <begin position="17"/>
        <end position="370"/>
    </location>
</feature>
<dbReference type="InterPro" id="IPR003819">
    <property type="entry name" value="TauD/TfdA-like"/>
</dbReference>
<sequence>MFASFLFALLLSSSQAAPFLPTSSPLASTLSSLRGGAPLLQDSAFAELDEARDFLDECDGSCRAFPVTVSPLSPTGPTDRPMDASEWAGKNREALDKLLPQHGAVLLRGFRVPSEREFSEFVKALGYEEQPYLGGNAVRRVVADRVFTSNESPPSERIPFHHEMAQAPEFPSKVMFYCKEPSSEGGETPIVLSFEVCKVLREQFGELYERFKAEGVRYIRTMPEDDDAESALGRGWKSTYMVETREACEEEMRTAGTEWEWLENGDLKTTSKVLSAIRDVDGKEVFFNQVIAAFTGWNDKRNVSTKAIVFGESRETLPAAEMKKLIKKTDQLSVAFEWEQGDILVIDNRLAMHSRKPFVKPRVVLASLAR</sequence>
<name>A0ABQ6MDP3_9STRA</name>
<feature type="signal peptide" evidence="2">
    <location>
        <begin position="1"/>
        <end position="16"/>
    </location>
</feature>
<dbReference type="EMBL" id="BRYB01000155">
    <property type="protein sequence ID" value="GMI24187.1"/>
    <property type="molecule type" value="Genomic_DNA"/>
</dbReference>
<evidence type="ECO:0000313" key="5">
    <source>
        <dbReference type="Proteomes" id="UP001165060"/>
    </source>
</evidence>
<dbReference type="PANTHER" id="PTHR10696:SF21">
    <property type="entry name" value="TAUD_TFDA-LIKE DOMAIN-CONTAINING PROTEIN"/>
    <property type="match status" value="1"/>
</dbReference>
<accession>A0ABQ6MDP3</accession>
<proteinExistence type="predicted"/>
<evidence type="ECO:0000256" key="1">
    <source>
        <dbReference type="ARBA" id="ARBA00023002"/>
    </source>
</evidence>
<dbReference type="Proteomes" id="UP001165060">
    <property type="component" value="Unassembled WGS sequence"/>
</dbReference>
<evidence type="ECO:0000259" key="3">
    <source>
        <dbReference type="Pfam" id="PF02668"/>
    </source>
</evidence>
<feature type="domain" description="TauD/TfdA-like" evidence="3">
    <location>
        <begin position="70"/>
        <end position="362"/>
    </location>
</feature>
<organism evidence="4 5">
    <name type="scientific">Tetraparma gracilis</name>
    <dbReference type="NCBI Taxonomy" id="2962635"/>
    <lineage>
        <taxon>Eukaryota</taxon>
        <taxon>Sar</taxon>
        <taxon>Stramenopiles</taxon>
        <taxon>Ochrophyta</taxon>
        <taxon>Bolidophyceae</taxon>
        <taxon>Parmales</taxon>
        <taxon>Triparmaceae</taxon>
        <taxon>Tetraparma</taxon>
    </lineage>
</organism>
<keyword evidence="5" id="KW-1185">Reference proteome</keyword>
<dbReference type="SUPFAM" id="SSF51197">
    <property type="entry name" value="Clavaminate synthase-like"/>
    <property type="match status" value="1"/>
</dbReference>
<evidence type="ECO:0000256" key="2">
    <source>
        <dbReference type="SAM" id="SignalP"/>
    </source>
</evidence>
<comment type="caution">
    <text evidence="4">The sequence shown here is derived from an EMBL/GenBank/DDBJ whole genome shotgun (WGS) entry which is preliminary data.</text>
</comment>
<protein>
    <recommendedName>
        <fullName evidence="3">TauD/TfdA-like domain-containing protein</fullName>
    </recommendedName>
</protein>
<dbReference type="InterPro" id="IPR050411">
    <property type="entry name" value="AlphaKG_dependent_hydroxylases"/>
</dbReference>
<dbReference type="PANTHER" id="PTHR10696">
    <property type="entry name" value="GAMMA-BUTYROBETAINE HYDROXYLASE-RELATED"/>
    <property type="match status" value="1"/>
</dbReference>
<evidence type="ECO:0000313" key="4">
    <source>
        <dbReference type="EMBL" id="GMI24187.1"/>
    </source>
</evidence>